<protein>
    <submittedName>
        <fullName evidence="1">Uncharacterized protein</fullName>
    </submittedName>
</protein>
<accession>A0A382PTN5</accession>
<name>A0A382PTN5_9ZZZZ</name>
<feature type="non-terminal residue" evidence="1">
    <location>
        <position position="43"/>
    </location>
</feature>
<dbReference type="EMBL" id="UINC01108903">
    <property type="protein sequence ID" value="SVC75351.1"/>
    <property type="molecule type" value="Genomic_DNA"/>
</dbReference>
<dbReference type="AlphaFoldDB" id="A0A382PTN5"/>
<evidence type="ECO:0000313" key="1">
    <source>
        <dbReference type="EMBL" id="SVC75351.1"/>
    </source>
</evidence>
<gene>
    <name evidence="1" type="ORF">METZ01_LOCUS328205</name>
</gene>
<organism evidence="1">
    <name type="scientific">marine metagenome</name>
    <dbReference type="NCBI Taxonomy" id="408172"/>
    <lineage>
        <taxon>unclassified sequences</taxon>
        <taxon>metagenomes</taxon>
        <taxon>ecological metagenomes</taxon>
    </lineage>
</organism>
<sequence length="43" mass="4647">VKRTLLSFSFVFFTTTLSAQIGGERTFAILDFSTSARTIAMGG</sequence>
<proteinExistence type="predicted"/>
<reference evidence="1" key="1">
    <citation type="submission" date="2018-05" db="EMBL/GenBank/DDBJ databases">
        <authorList>
            <person name="Lanie J.A."/>
            <person name="Ng W.-L."/>
            <person name="Kazmierczak K.M."/>
            <person name="Andrzejewski T.M."/>
            <person name="Davidsen T.M."/>
            <person name="Wayne K.J."/>
            <person name="Tettelin H."/>
            <person name="Glass J.I."/>
            <person name="Rusch D."/>
            <person name="Podicherti R."/>
            <person name="Tsui H.-C.T."/>
            <person name="Winkler M.E."/>
        </authorList>
    </citation>
    <scope>NUCLEOTIDE SEQUENCE</scope>
</reference>
<feature type="non-terminal residue" evidence="1">
    <location>
        <position position="1"/>
    </location>
</feature>